<evidence type="ECO:0000313" key="3">
    <source>
        <dbReference type="Proteomes" id="UP000254711"/>
    </source>
</evidence>
<reference evidence="2 3" key="1">
    <citation type="submission" date="2018-07" db="EMBL/GenBank/DDBJ databases">
        <title>Dyella solisilvae sp. nov., isolated from the pine and broad-leaved mixed forest soil.</title>
        <authorList>
            <person name="Gao Z."/>
            <person name="Qiu L."/>
        </authorList>
    </citation>
    <scope>NUCLEOTIDE SEQUENCE [LARGE SCALE GENOMIC DNA]</scope>
    <source>
        <strain evidence="2 3">DHG54</strain>
    </source>
</reference>
<evidence type="ECO:0000259" key="1">
    <source>
        <dbReference type="Pfam" id="PF06094"/>
    </source>
</evidence>
<dbReference type="InterPro" id="IPR036568">
    <property type="entry name" value="GGCT-like_sf"/>
</dbReference>
<dbReference type="OrthoDB" id="9798388at2"/>
<dbReference type="AlphaFoldDB" id="A0A370K4I3"/>
<proteinExistence type="predicted"/>
<dbReference type="GO" id="GO:0016740">
    <property type="term" value="F:transferase activity"/>
    <property type="evidence" value="ECO:0007669"/>
    <property type="project" value="UniProtKB-KW"/>
</dbReference>
<protein>
    <submittedName>
        <fullName evidence="2">Gamma-glutamylcyclotransferase</fullName>
    </submittedName>
</protein>
<dbReference type="CDD" id="cd06661">
    <property type="entry name" value="GGCT_like"/>
    <property type="match status" value="1"/>
</dbReference>
<dbReference type="Proteomes" id="UP000254711">
    <property type="component" value="Unassembled WGS sequence"/>
</dbReference>
<evidence type="ECO:0000313" key="2">
    <source>
        <dbReference type="EMBL" id="RDI97528.1"/>
    </source>
</evidence>
<sequence length="117" mass="13210">MSPASDRCELLFSYGTLQLERVQLESFGRLLDGEDDAMPGYRRTMVEITDPDVLRKSGERFHPIVAPSDNPADEVAGKVFRITAAELAAADRYEVSDYKRVTVRLRSGRKAWVYIQA</sequence>
<dbReference type="InterPro" id="IPR013024">
    <property type="entry name" value="GGCT-like"/>
</dbReference>
<dbReference type="SUPFAM" id="SSF110857">
    <property type="entry name" value="Gamma-glutamyl cyclotransferase-like"/>
    <property type="match status" value="1"/>
</dbReference>
<comment type="caution">
    <text evidence="2">The sequence shown here is derived from an EMBL/GenBank/DDBJ whole genome shotgun (WGS) entry which is preliminary data.</text>
</comment>
<dbReference type="InterPro" id="IPR009288">
    <property type="entry name" value="AIG2-like_dom"/>
</dbReference>
<keyword evidence="2" id="KW-0808">Transferase</keyword>
<feature type="domain" description="Gamma-glutamylcyclotransferase AIG2-like" evidence="1">
    <location>
        <begin position="11"/>
        <end position="115"/>
    </location>
</feature>
<gene>
    <name evidence="2" type="ORF">DVT68_16655</name>
</gene>
<keyword evidence="3" id="KW-1185">Reference proteome</keyword>
<organism evidence="2 3">
    <name type="scientific">Dyella solisilvae</name>
    <dbReference type="NCBI Taxonomy" id="1920168"/>
    <lineage>
        <taxon>Bacteria</taxon>
        <taxon>Pseudomonadati</taxon>
        <taxon>Pseudomonadota</taxon>
        <taxon>Gammaproteobacteria</taxon>
        <taxon>Lysobacterales</taxon>
        <taxon>Rhodanobacteraceae</taxon>
        <taxon>Dyella</taxon>
    </lineage>
</organism>
<dbReference type="Pfam" id="PF06094">
    <property type="entry name" value="GGACT"/>
    <property type="match status" value="1"/>
</dbReference>
<accession>A0A370K4I3</accession>
<dbReference type="Gene3D" id="3.10.490.10">
    <property type="entry name" value="Gamma-glutamyl cyclotransferase-like"/>
    <property type="match status" value="1"/>
</dbReference>
<name>A0A370K4I3_9GAMM</name>
<dbReference type="EMBL" id="QQSY01000005">
    <property type="protein sequence ID" value="RDI97528.1"/>
    <property type="molecule type" value="Genomic_DNA"/>
</dbReference>